<keyword evidence="2" id="KW-0472">Membrane</keyword>
<feature type="region of interest" description="Disordered" evidence="1">
    <location>
        <begin position="61"/>
        <end position="90"/>
    </location>
</feature>
<evidence type="ECO:0000256" key="1">
    <source>
        <dbReference type="SAM" id="MobiDB-lite"/>
    </source>
</evidence>
<dbReference type="InterPro" id="IPR025645">
    <property type="entry name" value="DUF4349"/>
</dbReference>
<evidence type="ECO:0000256" key="2">
    <source>
        <dbReference type="SAM" id="Phobius"/>
    </source>
</evidence>
<dbReference type="PROSITE" id="PS51257">
    <property type="entry name" value="PROKAR_LIPOPROTEIN"/>
    <property type="match status" value="1"/>
</dbReference>
<dbReference type="Proteomes" id="UP001500713">
    <property type="component" value="Unassembled WGS sequence"/>
</dbReference>
<gene>
    <name evidence="4" type="ORF">GCM10009096_34300</name>
</gene>
<keyword evidence="2" id="KW-1133">Transmembrane helix</keyword>
<name>A0ABN1B1Y7_9SPHN</name>
<feature type="domain" description="DUF4349" evidence="3">
    <location>
        <begin position="95"/>
        <end position="310"/>
    </location>
</feature>
<evidence type="ECO:0000313" key="4">
    <source>
        <dbReference type="EMBL" id="GAA0488487.1"/>
    </source>
</evidence>
<dbReference type="RefSeq" id="WP_229954448.1">
    <property type="nucleotide sequence ID" value="NZ_BAAAEM010000005.1"/>
</dbReference>
<dbReference type="Pfam" id="PF14257">
    <property type="entry name" value="DUF4349"/>
    <property type="match status" value="1"/>
</dbReference>
<organism evidence="4 5">
    <name type="scientific">Parasphingorhabdus litoris</name>
    <dbReference type="NCBI Taxonomy" id="394733"/>
    <lineage>
        <taxon>Bacteria</taxon>
        <taxon>Pseudomonadati</taxon>
        <taxon>Pseudomonadota</taxon>
        <taxon>Alphaproteobacteria</taxon>
        <taxon>Sphingomonadales</taxon>
        <taxon>Sphingomonadaceae</taxon>
        <taxon>Parasphingorhabdus</taxon>
    </lineage>
</organism>
<comment type="caution">
    <text evidence="4">The sequence shown here is derived from an EMBL/GenBank/DDBJ whole genome shotgun (WGS) entry which is preliminary data.</text>
</comment>
<reference evidence="4 5" key="1">
    <citation type="journal article" date="2019" name="Int. J. Syst. Evol. Microbiol.">
        <title>The Global Catalogue of Microorganisms (GCM) 10K type strain sequencing project: providing services to taxonomists for standard genome sequencing and annotation.</title>
        <authorList>
            <consortium name="The Broad Institute Genomics Platform"/>
            <consortium name="The Broad Institute Genome Sequencing Center for Infectious Disease"/>
            <person name="Wu L."/>
            <person name="Ma J."/>
        </authorList>
    </citation>
    <scope>NUCLEOTIDE SEQUENCE [LARGE SCALE GENOMIC DNA]</scope>
    <source>
        <strain evidence="4 5">JCM 14162</strain>
    </source>
</reference>
<accession>A0ABN1B1Y7</accession>
<proteinExistence type="predicted"/>
<sequence length="334" mass="36516">MRTSFFCVVALCALTACSDGSEYSAEYEAADYVSADSDKAAAPENQFGFFEARARSASEIARDNAKAEVQSSSNTASEAPDDTANSNDIPVSKPQIAYSYEFGYRVSAGEISKVQKQHASYCEEQGPSICRVINLRRSGDEANYAYAMLHLEVAAPKAKGFGTGLTDIVEEAGGYEASTAIEGEDLSKQIVDTEARLRSRELLSERLTELLRTRSGSVQELVRAERAVTEVNEEIDKARSWLAEMRGRITFSKVIVNYESNAPGAGSFTAPIRSAWNNISSMLGSSIGALITILTVTLPWIVLLALVIYLRRRFKGADRTFWGRKIEPPSPTED</sequence>
<evidence type="ECO:0000259" key="3">
    <source>
        <dbReference type="Pfam" id="PF14257"/>
    </source>
</evidence>
<feature type="compositionally biased region" description="Polar residues" evidence="1">
    <location>
        <begin position="69"/>
        <end position="89"/>
    </location>
</feature>
<feature type="transmembrane region" description="Helical" evidence="2">
    <location>
        <begin position="287"/>
        <end position="310"/>
    </location>
</feature>
<keyword evidence="5" id="KW-1185">Reference proteome</keyword>
<protein>
    <recommendedName>
        <fullName evidence="3">DUF4349 domain-containing protein</fullName>
    </recommendedName>
</protein>
<evidence type="ECO:0000313" key="5">
    <source>
        <dbReference type="Proteomes" id="UP001500713"/>
    </source>
</evidence>
<keyword evidence="2" id="KW-0812">Transmembrane</keyword>
<dbReference type="EMBL" id="BAAAEM010000005">
    <property type="protein sequence ID" value="GAA0488487.1"/>
    <property type="molecule type" value="Genomic_DNA"/>
</dbReference>